<evidence type="ECO:0000313" key="10">
    <source>
        <dbReference type="EMBL" id="MDY6549556.1"/>
    </source>
</evidence>
<reference evidence="10 11" key="1">
    <citation type="journal article" date="2024" name="Syst. Appl. Microbiol.">
        <title>Evidence for the occurrence of Acinetobacter faecalis in cattle feces and its emended description.</title>
        <authorList>
            <person name="Kyselkova M."/>
            <person name="Xanthopoulou K."/>
            <person name="Shestivska V."/>
            <person name="Spanelova P."/>
            <person name="Maixnerova M."/>
            <person name="Higgins P.G."/>
            <person name="Nemec A."/>
        </authorList>
    </citation>
    <scope>NUCLEOTIDE SEQUENCE [LARGE SCALE GENOMIC DNA]</scope>
    <source>
        <strain evidence="10 11">ANC 7225</strain>
    </source>
</reference>
<sequence>MLNNLNISHCYDVVIIGAGISGLACAQALKNAGKNFVVLEAKERIGGRLHSINYEDETFDLGASWIHGIDNNPIWEIAQNNEIETAIFNYIGSDFFHENGQVFTAQEKQKFVEYIQCIEKLFLESKQDSAQNALIEILDNLETNSLSFSANQLKELLYSYFEKFANDPFATELNQLSTQFQKYEGYFEGDEVIFPQGYSQILNALCKDIAIKTNVKVSQIILENNTVKIIDAHNTEYLASKVVVSVPLGVLKKDLIKFVPELPKQHQNAISEMGFGSFNKVFFELEDSLNLEANSDSNSFYYWVNGTWFNILDLSKIYNKPIYLMLFGGAQSEFIDKTTDVEVWDFIYKNLNTSLINLPIKPKRIFITRWGADEFNYGSFSFPAIGHSESLVATLNEPVEDRIFFTGEHCSLEYAGTVHGAYLNGLETAEKI</sequence>
<dbReference type="InterPro" id="IPR001613">
    <property type="entry name" value="Flavin_amine_oxidase"/>
</dbReference>
<dbReference type="PRINTS" id="PR00757">
    <property type="entry name" value="AMINEOXDASEF"/>
</dbReference>
<dbReference type="SUPFAM" id="SSF54373">
    <property type="entry name" value="FAD-linked reductases, C-terminal domain"/>
    <property type="match status" value="1"/>
</dbReference>
<dbReference type="Proteomes" id="UP001284094">
    <property type="component" value="Unassembled WGS sequence"/>
</dbReference>
<evidence type="ECO:0000256" key="8">
    <source>
        <dbReference type="ARBA" id="ARBA00047321"/>
    </source>
</evidence>
<feature type="domain" description="Amine oxidase" evidence="9">
    <location>
        <begin position="20"/>
        <end position="432"/>
    </location>
</feature>
<dbReference type="Pfam" id="PF01593">
    <property type="entry name" value="Amino_oxidase"/>
    <property type="match status" value="1"/>
</dbReference>
<evidence type="ECO:0000256" key="6">
    <source>
        <dbReference type="ARBA" id="ARBA00023002"/>
    </source>
</evidence>
<keyword evidence="6 10" id="KW-0560">Oxidoreductase</keyword>
<dbReference type="SUPFAM" id="SSF51905">
    <property type="entry name" value="FAD/NAD(P)-binding domain"/>
    <property type="match status" value="1"/>
</dbReference>
<dbReference type="EC" id="1.13.12.3" evidence="4"/>
<name>A0ABU5GGD6_9GAMM</name>
<comment type="caution">
    <text evidence="10">The sequence shown here is derived from an EMBL/GenBank/DDBJ whole genome shotgun (WGS) entry which is preliminary data.</text>
</comment>
<dbReference type="InterPro" id="IPR002937">
    <property type="entry name" value="Amino_oxidase"/>
</dbReference>
<dbReference type="InterPro" id="IPR036188">
    <property type="entry name" value="FAD/NAD-bd_sf"/>
</dbReference>
<organism evidence="10 11">
    <name type="scientific">Acinetobacter faecalis</name>
    <dbReference type="NCBI Taxonomy" id="2665161"/>
    <lineage>
        <taxon>Bacteria</taxon>
        <taxon>Pseudomonadati</taxon>
        <taxon>Pseudomonadota</taxon>
        <taxon>Gammaproteobacteria</taxon>
        <taxon>Moraxellales</taxon>
        <taxon>Moraxellaceae</taxon>
        <taxon>Acinetobacter</taxon>
    </lineage>
</organism>
<accession>A0ABU5GGD6</accession>
<evidence type="ECO:0000256" key="5">
    <source>
        <dbReference type="ARBA" id="ARBA00017871"/>
    </source>
</evidence>
<protein>
    <recommendedName>
        <fullName evidence="5">Tryptophan 2-monooxygenase</fullName>
        <ecNumber evidence="4">1.13.12.3</ecNumber>
    </recommendedName>
</protein>
<evidence type="ECO:0000256" key="3">
    <source>
        <dbReference type="ARBA" id="ARBA00005833"/>
    </source>
</evidence>
<evidence type="ECO:0000256" key="7">
    <source>
        <dbReference type="ARBA" id="ARBA00023070"/>
    </source>
</evidence>
<dbReference type="EMBL" id="JAXHPO010000005">
    <property type="protein sequence ID" value="MDY6549556.1"/>
    <property type="molecule type" value="Genomic_DNA"/>
</dbReference>
<evidence type="ECO:0000259" key="9">
    <source>
        <dbReference type="Pfam" id="PF01593"/>
    </source>
</evidence>
<dbReference type="PANTHER" id="PTHR10742">
    <property type="entry name" value="FLAVIN MONOAMINE OXIDASE"/>
    <property type="match status" value="1"/>
</dbReference>
<gene>
    <name evidence="10" type="ORF">SKM48_02040</name>
</gene>
<comment type="cofactor">
    <cofactor evidence="1">
        <name>FAD</name>
        <dbReference type="ChEBI" id="CHEBI:57692"/>
    </cofactor>
</comment>
<dbReference type="RefSeq" id="WP_321098418.1">
    <property type="nucleotide sequence ID" value="NZ_JAXHPK010000017.1"/>
</dbReference>
<dbReference type="GO" id="GO:0016491">
    <property type="term" value="F:oxidoreductase activity"/>
    <property type="evidence" value="ECO:0007669"/>
    <property type="project" value="UniProtKB-KW"/>
</dbReference>
<evidence type="ECO:0000256" key="1">
    <source>
        <dbReference type="ARBA" id="ARBA00001974"/>
    </source>
</evidence>
<evidence type="ECO:0000256" key="2">
    <source>
        <dbReference type="ARBA" id="ARBA00004814"/>
    </source>
</evidence>
<keyword evidence="7" id="KW-0073">Auxin biosynthesis</keyword>
<dbReference type="Gene3D" id="3.90.660.10">
    <property type="match status" value="1"/>
</dbReference>
<evidence type="ECO:0000313" key="11">
    <source>
        <dbReference type="Proteomes" id="UP001284094"/>
    </source>
</evidence>
<comment type="catalytic activity">
    <reaction evidence="8">
        <text>L-tryptophan + O2 = indole-3-acetamide + CO2 + H2O</text>
        <dbReference type="Rhea" id="RHEA:16165"/>
        <dbReference type="ChEBI" id="CHEBI:15377"/>
        <dbReference type="ChEBI" id="CHEBI:15379"/>
        <dbReference type="ChEBI" id="CHEBI:16031"/>
        <dbReference type="ChEBI" id="CHEBI:16526"/>
        <dbReference type="ChEBI" id="CHEBI:57912"/>
        <dbReference type="EC" id="1.13.12.3"/>
    </reaction>
</comment>
<dbReference type="PANTHER" id="PTHR10742:SF410">
    <property type="entry name" value="LYSINE-SPECIFIC HISTONE DEMETHYLASE 2"/>
    <property type="match status" value="1"/>
</dbReference>
<proteinExistence type="inferred from homology"/>
<evidence type="ECO:0000256" key="4">
    <source>
        <dbReference type="ARBA" id="ARBA00012535"/>
    </source>
</evidence>
<comment type="similarity">
    <text evidence="3">Belongs to the tryptophan 2-monooxygenase family.</text>
</comment>
<keyword evidence="11" id="KW-1185">Reference proteome</keyword>
<dbReference type="Gene3D" id="3.50.50.60">
    <property type="entry name" value="FAD/NAD(P)-binding domain"/>
    <property type="match status" value="1"/>
</dbReference>
<comment type="pathway">
    <text evidence="2">Plant hormone metabolism; auxin biosynthesis.</text>
</comment>
<dbReference type="InterPro" id="IPR050281">
    <property type="entry name" value="Flavin_monoamine_oxidase"/>
</dbReference>